<dbReference type="Proteomes" id="UP000016930">
    <property type="component" value="Unassembled WGS sequence"/>
</dbReference>
<proteinExistence type="predicted"/>
<keyword evidence="1" id="KW-0472">Membrane</keyword>
<dbReference type="PANTHER" id="PTHR38488:SF1">
    <property type="entry name" value="OXIDOREDUCTASE 9.5 KDA SUBUNIT, PUTATIVE (AFU_ORTHOLOGUE AFUA_5G08980)-RELATED"/>
    <property type="match status" value="1"/>
</dbReference>
<dbReference type="AlphaFoldDB" id="M2PHX7"/>
<dbReference type="HOGENOM" id="CLU_166990_2_0_1"/>
<dbReference type="OrthoDB" id="2093409at2759"/>
<dbReference type="CDD" id="cd22903">
    <property type="entry name" value="NI9M"/>
    <property type="match status" value="1"/>
</dbReference>
<protein>
    <recommendedName>
        <fullName evidence="4">NADH-ubiquinone oxidoreductase 9.5 kDa subunit</fullName>
    </recommendedName>
</protein>
<sequence length="77" mass="8753">MAAVFSPFRSLYRTLQRQAHESPVIFWSCVLGAVGPAMVLVVPPIRKKLGYRKAEPIPSTYPIPRRPRRAVQGYEDE</sequence>
<dbReference type="PANTHER" id="PTHR38488">
    <property type="entry name" value="OXIDOREDUCTASE 9.5 KDA SUBUNIT, PUTATIVE (AFU_ORTHOLOGUE AFUA_5G08980)-RELATED"/>
    <property type="match status" value="1"/>
</dbReference>
<accession>M2PHX7</accession>
<name>M2PHX7_CERS8</name>
<keyword evidence="3" id="KW-1185">Reference proteome</keyword>
<evidence type="ECO:0000313" key="2">
    <source>
        <dbReference type="EMBL" id="EMD35704.1"/>
    </source>
</evidence>
<reference evidence="2 3" key="1">
    <citation type="journal article" date="2012" name="Proc. Natl. Acad. Sci. U.S.A.">
        <title>Comparative genomics of Ceriporiopsis subvermispora and Phanerochaete chrysosporium provide insight into selective ligninolysis.</title>
        <authorList>
            <person name="Fernandez-Fueyo E."/>
            <person name="Ruiz-Duenas F.J."/>
            <person name="Ferreira P."/>
            <person name="Floudas D."/>
            <person name="Hibbett D.S."/>
            <person name="Canessa P."/>
            <person name="Larrondo L.F."/>
            <person name="James T.Y."/>
            <person name="Seelenfreund D."/>
            <person name="Lobos S."/>
            <person name="Polanco R."/>
            <person name="Tello M."/>
            <person name="Honda Y."/>
            <person name="Watanabe T."/>
            <person name="Watanabe T."/>
            <person name="Ryu J.S."/>
            <person name="Kubicek C.P."/>
            <person name="Schmoll M."/>
            <person name="Gaskell J."/>
            <person name="Hammel K.E."/>
            <person name="St John F.J."/>
            <person name="Vanden Wymelenberg A."/>
            <person name="Sabat G."/>
            <person name="Splinter BonDurant S."/>
            <person name="Syed K."/>
            <person name="Yadav J.S."/>
            <person name="Doddapaneni H."/>
            <person name="Subramanian V."/>
            <person name="Lavin J.L."/>
            <person name="Oguiza J.A."/>
            <person name="Perez G."/>
            <person name="Pisabarro A.G."/>
            <person name="Ramirez L."/>
            <person name="Santoyo F."/>
            <person name="Master E."/>
            <person name="Coutinho P.M."/>
            <person name="Henrissat B."/>
            <person name="Lombard V."/>
            <person name="Magnuson J.K."/>
            <person name="Kuees U."/>
            <person name="Hori C."/>
            <person name="Igarashi K."/>
            <person name="Samejima M."/>
            <person name="Held B.W."/>
            <person name="Barry K.W."/>
            <person name="LaButti K.M."/>
            <person name="Lapidus A."/>
            <person name="Lindquist E.A."/>
            <person name="Lucas S.M."/>
            <person name="Riley R."/>
            <person name="Salamov A.A."/>
            <person name="Hoffmeister D."/>
            <person name="Schwenk D."/>
            <person name="Hadar Y."/>
            <person name="Yarden O."/>
            <person name="de Vries R.P."/>
            <person name="Wiebenga A."/>
            <person name="Stenlid J."/>
            <person name="Eastwood D."/>
            <person name="Grigoriev I.V."/>
            <person name="Berka R.M."/>
            <person name="Blanchette R.A."/>
            <person name="Kersten P."/>
            <person name="Martinez A.T."/>
            <person name="Vicuna R."/>
            <person name="Cullen D."/>
        </authorList>
    </citation>
    <scope>NUCLEOTIDE SEQUENCE [LARGE SCALE GENOMIC DNA]</scope>
    <source>
        <strain evidence="2 3">B</strain>
    </source>
</reference>
<evidence type="ECO:0008006" key="4">
    <source>
        <dbReference type="Google" id="ProtNLM"/>
    </source>
</evidence>
<feature type="transmembrane region" description="Helical" evidence="1">
    <location>
        <begin position="24"/>
        <end position="43"/>
    </location>
</feature>
<keyword evidence="1" id="KW-0812">Transmembrane</keyword>
<keyword evidence="1" id="KW-1133">Transmembrane helix</keyword>
<dbReference type="EMBL" id="KB445799">
    <property type="protein sequence ID" value="EMD35704.1"/>
    <property type="molecule type" value="Genomic_DNA"/>
</dbReference>
<dbReference type="InterPro" id="IPR039961">
    <property type="entry name" value="Nuo9.5"/>
</dbReference>
<evidence type="ECO:0000256" key="1">
    <source>
        <dbReference type="SAM" id="Phobius"/>
    </source>
</evidence>
<organism evidence="2 3">
    <name type="scientific">Ceriporiopsis subvermispora (strain B)</name>
    <name type="common">White-rot fungus</name>
    <name type="synonym">Gelatoporia subvermispora</name>
    <dbReference type="NCBI Taxonomy" id="914234"/>
    <lineage>
        <taxon>Eukaryota</taxon>
        <taxon>Fungi</taxon>
        <taxon>Dikarya</taxon>
        <taxon>Basidiomycota</taxon>
        <taxon>Agaricomycotina</taxon>
        <taxon>Agaricomycetes</taxon>
        <taxon>Polyporales</taxon>
        <taxon>Gelatoporiaceae</taxon>
        <taxon>Gelatoporia</taxon>
    </lineage>
</organism>
<gene>
    <name evidence="2" type="ORF">CERSUDRAFT_84814</name>
</gene>
<dbReference type="STRING" id="914234.M2PHX7"/>
<evidence type="ECO:0000313" key="3">
    <source>
        <dbReference type="Proteomes" id="UP000016930"/>
    </source>
</evidence>